<dbReference type="RefSeq" id="WP_150904057.1">
    <property type="nucleotide sequence ID" value="NZ_VTWT01000006.1"/>
</dbReference>
<dbReference type="SUPFAM" id="SSF53597">
    <property type="entry name" value="Dihydrofolate reductase-like"/>
    <property type="match status" value="1"/>
</dbReference>
<comment type="similarity">
    <text evidence="2 8">Belongs to the dihydrofolate reductase family.</text>
</comment>
<dbReference type="PRINTS" id="PR00070">
    <property type="entry name" value="DHFR"/>
</dbReference>
<evidence type="ECO:0000256" key="6">
    <source>
        <dbReference type="ARBA" id="ARBA00023002"/>
    </source>
</evidence>
<dbReference type="FunFam" id="3.40.430.10:FF:000001">
    <property type="entry name" value="Dihydrofolate reductase"/>
    <property type="match status" value="1"/>
</dbReference>
<evidence type="ECO:0000259" key="9">
    <source>
        <dbReference type="PROSITE" id="PS51330"/>
    </source>
</evidence>
<dbReference type="EC" id="1.5.1.3" evidence="3 8"/>
<feature type="domain" description="DHFR" evidence="9">
    <location>
        <begin position="1"/>
        <end position="160"/>
    </location>
</feature>
<evidence type="ECO:0000313" key="11">
    <source>
        <dbReference type="Proteomes" id="UP000326570"/>
    </source>
</evidence>
<dbReference type="GO" id="GO:0046654">
    <property type="term" value="P:tetrahydrofolate biosynthetic process"/>
    <property type="evidence" value="ECO:0007669"/>
    <property type="project" value="UniProtKB-UniPathway"/>
</dbReference>
<dbReference type="GO" id="GO:0046452">
    <property type="term" value="P:dihydrofolate metabolic process"/>
    <property type="evidence" value="ECO:0007669"/>
    <property type="project" value="TreeGrafter"/>
</dbReference>
<proteinExistence type="inferred from homology"/>
<dbReference type="CDD" id="cd00209">
    <property type="entry name" value="DHFR"/>
    <property type="match status" value="1"/>
</dbReference>
<keyword evidence="5 8" id="KW-0521">NADP</keyword>
<dbReference type="InterPro" id="IPR001796">
    <property type="entry name" value="DHFR_dom"/>
</dbReference>
<accession>A0A5N1IRC0</accession>
<evidence type="ECO:0000256" key="1">
    <source>
        <dbReference type="ARBA" id="ARBA00004903"/>
    </source>
</evidence>
<dbReference type="PANTHER" id="PTHR48069:SF3">
    <property type="entry name" value="DIHYDROFOLATE REDUCTASE"/>
    <property type="match status" value="1"/>
</dbReference>
<dbReference type="GO" id="GO:0005829">
    <property type="term" value="C:cytosol"/>
    <property type="evidence" value="ECO:0007669"/>
    <property type="project" value="TreeGrafter"/>
</dbReference>
<evidence type="ECO:0000256" key="3">
    <source>
        <dbReference type="ARBA" id="ARBA00012856"/>
    </source>
</evidence>
<reference evidence="10 11" key="1">
    <citation type="submission" date="2019-09" db="EMBL/GenBank/DDBJ databases">
        <title>Genome sequence of Adhaeribacter sp. M2.</title>
        <authorList>
            <person name="Srinivasan S."/>
        </authorList>
    </citation>
    <scope>NUCLEOTIDE SEQUENCE [LARGE SCALE GENOMIC DNA]</scope>
    <source>
        <strain evidence="10 11">M2</strain>
    </source>
</reference>
<dbReference type="InterPro" id="IPR024072">
    <property type="entry name" value="DHFR-like_dom_sf"/>
</dbReference>
<comment type="pathway">
    <text evidence="1 8">Cofactor biosynthesis; tetrahydrofolate biosynthesis; 5,6,7,8-tetrahydrofolate from 7,8-dihydrofolate: step 1/1.</text>
</comment>
<dbReference type="GO" id="GO:0046655">
    <property type="term" value="P:folic acid metabolic process"/>
    <property type="evidence" value="ECO:0007669"/>
    <property type="project" value="TreeGrafter"/>
</dbReference>
<protein>
    <recommendedName>
        <fullName evidence="3 8">Dihydrofolate reductase</fullName>
        <ecNumber evidence="3 8">1.5.1.3</ecNumber>
    </recommendedName>
</protein>
<evidence type="ECO:0000256" key="7">
    <source>
        <dbReference type="ARBA" id="ARBA00025067"/>
    </source>
</evidence>
<dbReference type="Pfam" id="PF00186">
    <property type="entry name" value="DHFR_1"/>
    <property type="match status" value="1"/>
</dbReference>
<comment type="catalytic activity">
    <reaction evidence="8">
        <text>(6S)-5,6,7,8-tetrahydrofolate + NADP(+) = 7,8-dihydrofolate + NADPH + H(+)</text>
        <dbReference type="Rhea" id="RHEA:15009"/>
        <dbReference type="ChEBI" id="CHEBI:15378"/>
        <dbReference type="ChEBI" id="CHEBI:57451"/>
        <dbReference type="ChEBI" id="CHEBI:57453"/>
        <dbReference type="ChEBI" id="CHEBI:57783"/>
        <dbReference type="ChEBI" id="CHEBI:58349"/>
        <dbReference type="EC" id="1.5.1.3"/>
    </reaction>
</comment>
<dbReference type="Proteomes" id="UP000326570">
    <property type="component" value="Unassembled WGS sequence"/>
</dbReference>
<dbReference type="UniPathway" id="UPA00077">
    <property type="reaction ID" value="UER00158"/>
</dbReference>
<evidence type="ECO:0000313" key="10">
    <source>
        <dbReference type="EMBL" id="KAA9332644.1"/>
    </source>
</evidence>
<gene>
    <name evidence="10" type="ORF">F0P94_11570</name>
</gene>
<comment type="function">
    <text evidence="7 8">Key enzyme in folate metabolism. Catalyzes an essential reaction for de novo glycine and purine synthesis, and for DNA precursor synthesis.</text>
</comment>
<dbReference type="PANTHER" id="PTHR48069">
    <property type="entry name" value="DIHYDROFOLATE REDUCTASE"/>
    <property type="match status" value="1"/>
</dbReference>
<dbReference type="PROSITE" id="PS51330">
    <property type="entry name" value="DHFR_2"/>
    <property type="match status" value="1"/>
</dbReference>
<evidence type="ECO:0000256" key="8">
    <source>
        <dbReference type="PIRNR" id="PIRNR000194"/>
    </source>
</evidence>
<keyword evidence="4 8" id="KW-0554">One-carbon metabolism</keyword>
<dbReference type="GO" id="GO:0070401">
    <property type="term" value="F:NADP+ binding"/>
    <property type="evidence" value="ECO:0007669"/>
    <property type="project" value="UniProtKB-ARBA"/>
</dbReference>
<evidence type="ECO:0000256" key="2">
    <source>
        <dbReference type="ARBA" id="ARBA00009539"/>
    </source>
</evidence>
<organism evidence="10 11">
    <name type="scientific">Adhaeribacter soli</name>
    <dbReference type="NCBI Taxonomy" id="2607655"/>
    <lineage>
        <taxon>Bacteria</taxon>
        <taxon>Pseudomonadati</taxon>
        <taxon>Bacteroidota</taxon>
        <taxon>Cytophagia</taxon>
        <taxon>Cytophagales</taxon>
        <taxon>Hymenobacteraceae</taxon>
        <taxon>Adhaeribacter</taxon>
    </lineage>
</organism>
<dbReference type="PIRSF" id="PIRSF000194">
    <property type="entry name" value="DHFR"/>
    <property type="match status" value="1"/>
</dbReference>
<dbReference type="GO" id="GO:0006730">
    <property type="term" value="P:one-carbon metabolic process"/>
    <property type="evidence" value="ECO:0007669"/>
    <property type="project" value="UniProtKB-KW"/>
</dbReference>
<keyword evidence="11" id="KW-1185">Reference proteome</keyword>
<evidence type="ECO:0000256" key="5">
    <source>
        <dbReference type="ARBA" id="ARBA00022857"/>
    </source>
</evidence>
<dbReference type="AlphaFoldDB" id="A0A5N1IRC0"/>
<keyword evidence="6 8" id="KW-0560">Oxidoreductase</keyword>
<comment type="caution">
    <text evidence="10">The sequence shown here is derived from an EMBL/GenBank/DDBJ whole genome shotgun (WGS) entry which is preliminary data.</text>
</comment>
<name>A0A5N1IRC0_9BACT</name>
<dbReference type="InterPro" id="IPR012259">
    <property type="entry name" value="DHFR"/>
</dbReference>
<dbReference type="Gene3D" id="3.40.430.10">
    <property type="entry name" value="Dihydrofolate Reductase, subunit A"/>
    <property type="match status" value="1"/>
</dbReference>
<sequence>MIALIVAMAENNVIGKNNQLIWHLPADLKHFKNLTTSHPIIMGRKTYESIGKPLPNRTNIIVTRQQDFKAEGCLVAHSFSDALMLAQQLDSDIFVIGGAEIYKQALFLADTIYLTEVHHEFEGDTIFPEIDPLLWVETDRQEHQADEKNPYDYAFVTLQAAE</sequence>
<dbReference type="EMBL" id="VTWT01000006">
    <property type="protein sequence ID" value="KAA9332644.1"/>
    <property type="molecule type" value="Genomic_DNA"/>
</dbReference>
<dbReference type="GO" id="GO:0004146">
    <property type="term" value="F:dihydrofolate reductase activity"/>
    <property type="evidence" value="ECO:0007669"/>
    <property type="project" value="UniProtKB-EC"/>
</dbReference>
<evidence type="ECO:0000256" key="4">
    <source>
        <dbReference type="ARBA" id="ARBA00022563"/>
    </source>
</evidence>